<feature type="domain" description="Xylose isomerase-like TIM barrel" evidence="1">
    <location>
        <begin position="19"/>
        <end position="252"/>
    </location>
</feature>
<reference evidence="2 3" key="1">
    <citation type="journal article" date="2010" name="Stand. Genomic Sci.">
        <title>Non-contiguous finished genome sequence of Aminomonas paucivorans type strain (GLU-3).</title>
        <authorList>
            <person name="Pitluck S."/>
            <person name="Yasawong M."/>
            <person name="Held B."/>
            <person name="Lapidus A."/>
            <person name="Nolan M."/>
            <person name="Copeland A."/>
            <person name="Lucas S."/>
            <person name="Del Rio T.G."/>
            <person name="Tice H."/>
            <person name="Cheng J.F."/>
            <person name="Chertkov O."/>
            <person name="Goodwin L."/>
            <person name="Tapia R."/>
            <person name="Han C."/>
            <person name="Liolios K."/>
            <person name="Ivanova N."/>
            <person name="Mavromatis K."/>
            <person name="Ovchinnikova G."/>
            <person name="Pati A."/>
            <person name="Chen A."/>
            <person name="Palaniappan K."/>
            <person name="Land M."/>
            <person name="Hauser L."/>
            <person name="Chang Y.J."/>
            <person name="Jeffries C.D."/>
            <person name="Pukall R."/>
            <person name="Spring S."/>
            <person name="Rohde M."/>
            <person name="Sikorski J."/>
            <person name="Goker M."/>
            <person name="Woyke T."/>
            <person name="Bristow J."/>
            <person name="Eisen J.A."/>
            <person name="Markowitz V."/>
            <person name="Hugenholtz P."/>
            <person name="Kyrpides N.C."/>
            <person name="Klenk H.P."/>
        </authorList>
    </citation>
    <scope>NUCLEOTIDE SEQUENCE [LARGE SCALE GENOMIC DNA]</scope>
    <source>
        <strain evidence="2 3">DSM 12260</strain>
    </source>
</reference>
<dbReference type="PANTHER" id="PTHR12110">
    <property type="entry name" value="HYDROXYPYRUVATE ISOMERASE"/>
    <property type="match status" value="1"/>
</dbReference>
<dbReference type="PaxDb" id="584708-Apau_0139"/>
<dbReference type="HOGENOM" id="CLU_050006_5_1_0"/>
<organism evidence="2 3">
    <name type="scientific">Aminomonas paucivorans DSM 12260</name>
    <dbReference type="NCBI Taxonomy" id="584708"/>
    <lineage>
        <taxon>Bacteria</taxon>
        <taxon>Thermotogati</taxon>
        <taxon>Synergistota</taxon>
        <taxon>Synergistia</taxon>
        <taxon>Synergistales</taxon>
        <taxon>Synergistaceae</taxon>
        <taxon>Aminomonas</taxon>
    </lineage>
</organism>
<dbReference type="eggNOG" id="COG1082">
    <property type="taxonomic scope" value="Bacteria"/>
</dbReference>
<dbReference type="SUPFAM" id="SSF51658">
    <property type="entry name" value="Xylose isomerase-like"/>
    <property type="match status" value="1"/>
</dbReference>
<dbReference type="STRING" id="584708.Apau_0139"/>
<evidence type="ECO:0000313" key="3">
    <source>
        <dbReference type="Proteomes" id="UP000005096"/>
    </source>
</evidence>
<dbReference type="Proteomes" id="UP000005096">
    <property type="component" value="Chromosome"/>
</dbReference>
<dbReference type="OrthoDB" id="157231at2"/>
<dbReference type="GO" id="GO:0016853">
    <property type="term" value="F:isomerase activity"/>
    <property type="evidence" value="ECO:0007669"/>
    <property type="project" value="UniProtKB-KW"/>
</dbReference>
<dbReference type="InterPro" id="IPR036237">
    <property type="entry name" value="Xyl_isomerase-like_sf"/>
</dbReference>
<dbReference type="Gene3D" id="3.20.20.150">
    <property type="entry name" value="Divalent-metal-dependent TIM barrel enzymes"/>
    <property type="match status" value="1"/>
</dbReference>
<dbReference type="Pfam" id="PF01261">
    <property type="entry name" value="AP_endonuc_2"/>
    <property type="match status" value="1"/>
</dbReference>
<keyword evidence="3" id="KW-1185">Reference proteome</keyword>
<evidence type="ECO:0000259" key="1">
    <source>
        <dbReference type="Pfam" id="PF01261"/>
    </source>
</evidence>
<gene>
    <name evidence="2" type="ORF">Apau_0139</name>
</gene>
<evidence type="ECO:0000313" key="2">
    <source>
        <dbReference type="EMBL" id="EFQ22576.1"/>
    </source>
</evidence>
<dbReference type="InterPro" id="IPR050312">
    <property type="entry name" value="IolE/XylAMocC-like"/>
</dbReference>
<protein>
    <submittedName>
        <fullName evidence="2">Xylose isomerase domain protein TIM barrel</fullName>
    </submittedName>
</protein>
<dbReference type="AlphaFoldDB" id="E3CWS1"/>
<name>E3CWS1_9BACT</name>
<keyword evidence="2" id="KW-0413">Isomerase</keyword>
<sequence>MKFCMFTSGYMRDPLEKAFRDAAELGYDGIEIWGGRPHAYAPDLAAGDLKDLVRLSRDYGVPIVGYTPETNAYPYNMMIGSERMRRDSLDYIKLSMDMAAAMGAGFTLISAAHAGYDTPKEVYWPRLLDCLRELVAHGDSIGMTLCLEALTRYESNVVCTADDLAQVFREISSPRLVTMCDVCAPYVNREPVSSYFAKLGDRVRHLHLVDSDGISDTHYLPGDGNMPLGPLLRDLKRRGYDGTVTLELVTAYIHEPTCYADLALRRAKALLAD</sequence>
<dbReference type="InterPro" id="IPR013022">
    <property type="entry name" value="Xyl_isomerase-like_TIM-brl"/>
</dbReference>
<dbReference type="NCBIfam" id="NF007360">
    <property type="entry name" value="PRK09856.1"/>
    <property type="match status" value="1"/>
</dbReference>
<proteinExistence type="predicted"/>
<dbReference type="RefSeq" id="WP_006299718.1">
    <property type="nucleotide sequence ID" value="NZ_CM001022.1"/>
</dbReference>
<dbReference type="EMBL" id="CM001022">
    <property type="protein sequence ID" value="EFQ22576.1"/>
    <property type="molecule type" value="Genomic_DNA"/>
</dbReference>
<accession>E3CWS1</accession>